<protein>
    <submittedName>
        <fullName evidence="1">Uncharacterized protein</fullName>
    </submittedName>
</protein>
<reference evidence="1" key="1">
    <citation type="submission" date="2018-05" db="EMBL/GenBank/DDBJ databases">
        <authorList>
            <person name="Lanie J.A."/>
            <person name="Ng W.-L."/>
            <person name="Kazmierczak K.M."/>
            <person name="Andrzejewski T.M."/>
            <person name="Davidsen T.M."/>
            <person name="Wayne K.J."/>
            <person name="Tettelin H."/>
            <person name="Glass J.I."/>
            <person name="Rusch D."/>
            <person name="Podicherti R."/>
            <person name="Tsui H.-C.T."/>
            <person name="Winkler M.E."/>
        </authorList>
    </citation>
    <scope>NUCLEOTIDE SEQUENCE</scope>
</reference>
<feature type="non-terminal residue" evidence="1">
    <location>
        <position position="114"/>
    </location>
</feature>
<evidence type="ECO:0000313" key="1">
    <source>
        <dbReference type="EMBL" id="SVC35355.1"/>
    </source>
</evidence>
<dbReference type="AlphaFoldDB" id="A0A382LHN5"/>
<dbReference type="EMBL" id="UINC01086679">
    <property type="protein sequence ID" value="SVC35355.1"/>
    <property type="molecule type" value="Genomic_DNA"/>
</dbReference>
<accession>A0A382LHN5</accession>
<sequence length="114" mass="13222">MLLYSSISKAEIYWLYEFYNIESKFNIFSLNDNEYKKCLKENLGEKDYKKAVEYTSSITQKMEGAADQCVQKLLISQSNAELQLCLQNELSNKSYNTLITKQFSKSPGKNDFKA</sequence>
<organism evidence="1">
    <name type="scientific">marine metagenome</name>
    <dbReference type="NCBI Taxonomy" id="408172"/>
    <lineage>
        <taxon>unclassified sequences</taxon>
        <taxon>metagenomes</taxon>
        <taxon>ecological metagenomes</taxon>
    </lineage>
</organism>
<name>A0A382LHN5_9ZZZZ</name>
<gene>
    <name evidence="1" type="ORF">METZ01_LOCUS288209</name>
</gene>
<proteinExistence type="predicted"/>